<evidence type="ECO:0000313" key="2">
    <source>
        <dbReference type="EMBL" id="AXQ60647.1"/>
    </source>
</evidence>
<dbReference type="EMBL" id="MH669000">
    <property type="protein sequence ID" value="AXQ60647.1"/>
    <property type="molecule type" value="Genomic_DNA"/>
</dbReference>
<feature type="domain" description="Gp28/Gp37-like" evidence="1">
    <location>
        <begin position="32"/>
        <end position="512"/>
    </location>
</feature>
<dbReference type="RefSeq" id="YP_010002508.1">
    <property type="nucleotide sequence ID" value="NC_053245.1"/>
</dbReference>
<proteinExistence type="predicted"/>
<evidence type="ECO:0000259" key="1">
    <source>
        <dbReference type="Pfam" id="PF14594"/>
    </source>
</evidence>
<keyword evidence="3" id="KW-1185">Reference proteome</keyword>
<dbReference type="InterPro" id="IPR029432">
    <property type="entry name" value="Gp28/Gp37-like_dom"/>
</dbReference>
<organism evidence="2 3">
    <name type="scientific">Gordonia phage Ali17</name>
    <dbReference type="NCBI Taxonomy" id="2301561"/>
    <lineage>
        <taxon>Viruses</taxon>
        <taxon>Duplodnaviria</taxon>
        <taxon>Heunggongvirae</taxon>
        <taxon>Uroviricota</taxon>
        <taxon>Caudoviricetes</taxon>
        <taxon>Stackebrandtviridae</taxon>
        <taxon>Schenleyvirinae</taxon>
        <taxon>Leonardvirus</taxon>
        <taxon>Leonardvirus ali17</taxon>
    </lineage>
</organism>
<evidence type="ECO:0000313" key="3">
    <source>
        <dbReference type="Proteomes" id="UP000262272"/>
    </source>
</evidence>
<reference evidence="2 3" key="1">
    <citation type="submission" date="2018-07" db="EMBL/GenBank/DDBJ databases">
        <authorList>
            <person name="Celious N.A."/>
            <person name="Jones R.M."/>
            <person name="Banks M.D."/>
            <person name="Grant A."/>
            <person name="McCray S.R."/>
            <person name="Melton Z.A."/>
            <person name="Mitchell A.N."/>
            <person name="Smalls C.A."/>
            <person name="Postiglione A.E."/>
            <person name="Patwardhan S."/>
            <person name="Newman R.H."/>
            <person name="Coomans R.J."/>
            <person name="Warner M.H."/>
            <person name="Garlena R.A."/>
            <person name="Russell D.A."/>
            <person name="Pope W.H."/>
            <person name="Jacobs-Sera D."/>
            <person name="Hatfull G.F."/>
        </authorList>
    </citation>
    <scope>NUCLEOTIDE SEQUENCE [LARGE SCALE GENOMIC DNA]</scope>
</reference>
<dbReference type="Proteomes" id="UP000262272">
    <property type="component" value="Segment"/>
</dbReference>
<protein>
    <submittedName>
        <fullName evidence="2">Minor tail protein</fullName>
    </submittedName>
</protein>
<gene>
    <name evidence="2" type="primary">31</name>
    <name evidence="2" type="ORF">SEA_ALI17_31</name>
</gene>
<dbReference type="Pfam" id="PF14594">
    <property type="entry name" value="Sipho_Gp37"/>
    <property type="match status" value="1"/>
</dbReference>
<dbReference type="KEGG" id="vg:63027059"/>
<name>A0A385DP52_9CAUD</name>
<sequence length="541" mass="60215">MPPLMTPTEARRDLEMSFMDWTMSARKRPNVIVYDKNWDANIPVFNETACKVGRKLNDTGEGNLRIFGNDSVYDFVIDELGEWEDLHVRIQFAFYEWTGKVTKVIDECNSDGFEYIELKIVHEFEHAKKVVCFANPFFPAEFQWPKIWAYGGPAQTGITSLLFLNLLRRFALPWTFSDNLFDPASWLANFNPANWPIVVVPKPFLTDTSMWCVLATRFGNFYDVVLPTLKDAGLHLDCYRWFPGMPQPAPSHYTLTKPTLVFDVKNKSGYVGPTGTLLDGLAQLVSTVADDLINEVVTEVAPVDSPEYSVAGFLGTTRTSPWVTFRNARSTFGQGSVETYRQITNKATASSVVTGGKSPEWVNAGIKLLLNAALGYLGMLIGNPALGLGIFEDQVTDVVLAFHRIPNPPRVAKMGAWGPPFGEYWEASGGNGSLISAIQAVRVGFFRSRAYRVFEVTVMPGRPYYPGAHFDIGDRVNAEIGRTGRLHTDYVYNIDTEWNRTQDPKDTITIGDGVVEDTPGAILSRQIAAVKDIMQAIGVSA</sequence>
<dbReference type="GeneID" id="63027059"/>
<accession>A0A385DP52</accession>